<protein>
    <recommendedName>
        <fullName evidence="8">Phosphodiesterase</fullName>
        <ecNumber evidence="8">3.1.4.-</ecNumber>
    </recommendedName>
</protein>
<keyword evidence="2" id="KW-0140">cGMP</keyword>
<feature type="domain" description="PDEase" evidence="9">
    <location>
        <begin position="474"/>
        <end position="791"/>
    </location>
</feature>
<keyword evidence="4 8" id="KW-0378">Hydrolase</keyword>
<organism evidence="10 11">
    <name type="scientific">Exaiptasia diaphana</name>
    <name type="common">Tropical sea anemone</name>
    <name type="synonym">Aiptasia pulchella</name>
    <dbReference type="NCBI Taxonomy" id="2652724"/>
    <lineage>
        <taxon>Eukaryota</taxon>
        <taxon>Metazoa</taxon>
        <taxon>Cnidaria</taxon>
        <taxon>Anthozoa</taxon>
        <taxon>Hexacorallia</taxon>
        <taxon>Actiniaria</taxon>
        <taxon>Aiptasiidae</taxon>
        <taxon>Exaiptasia</taxon>
    </lineage>
</organism>
<feature type="binding site" evidence="7">
    <location>
        <position position="586"/>
    </location>
    <ligand>
        <name>Zn(2+)</name>
        <dbReference type="ChEBI" id="CHEBI:29105"/>
        <label>1</label>
    </ligand>
</feature>
<dbReference type="EnsemblMetazoa" id="XM_028658028.1">
    <property type="protein sequence ID" value="XP_028513829.1"/>
    <property type="gene ID" value="LOC110235559"/>
</dbReference>
<dbReference type="GO" id="GO:0004114">
    <property type="term" value="F:3',5'-cyclic-nucleotide phosphodiesterase activity"/>
    <property type="evidence" value="ECO:0007669"/>
    <property type="project" value="InterPro"/>
</dbReference>
<dbReference type="SUPFAM" id="SSF109604">
    <property type="entry name" value="HD-domain/PDEase-like"/>
    <property type="match status" value="1"/>
</dbReference>
<dbReference type="AlphaFoldDB" id="A0A913YER8"/>
<dbReference type="GO" id="GO:0046872">
    <property type="term" value="F:metal ion binding"/>
    <property type="evidence" value="ECO:0007669"/>
    <property type="project" value="UniProtKB-KW"/>
</dbReference>
<dbReference type="EC" id="3.1.4.-" evidence="8"/>
<dbReference type="InterPro" id="IPR003607">
    <property type="entry name" value="HD/PDEase_dom"/>
</dbReference>
<evidence type="ECO:0000256" key="4">
    <source>
        <dbReference type="ARBA" id="ARBA00022801"/>
    </source>
</evidence>
<reference evidence="10" key="1">
    <citation type="submission" date="2022-11" db="UniProtKB">
        <authorList>
            <consortium name="EnsemblMetazoa"/>
        </authorList>
    </citation>
    <scope>IDENTIFICATION</scope>
</reference>
<evidence type="ECO:0000256" key="7">
    <source>
        <dbReference type="PIRSR" id="PIRSR623088-3"/>
    </source>
</evidence>
<feature type="binding site" evidence="6">
    <location>
        <position position="748"/>
    </location>
    <ligand>
        <name>AMP</name>
        <dbReference type="ChEBI" id="CHEBI:456215"/>
    </ligand>
</feature>
<dbReference type="GeneID" id="110235559"/>
<feature type="binding site" evidence="6">
    <location>
        <position position="696"/>
    </location>
    <ligand>
        <name>AMP</name>
        <dbReference type="ChEBI" id="CHEBI:456215"/>
    </ligand>
</feature>
<dbReference type="OMA" id="YWNITIS"/>
<name>A0A913YER8_EXADI</name>
<dbReference type="Pfam" id="PF00233">
    <property type="entry name" value="PDEase_I"/>
    <property type="match status" value="1"/>
</dbReference>
<dbReference type="FunFam" id="1.10.1300.10:FF:000003">
    <property type="entry name" value="Phosphodiesterase"/>
    <property type="match status" value="1"/>
</dbReference>
<feature type="binding site" evidence="7">
    <location>
        <position position="552"/>
    </location>
    <ligand>
        <name>Zn(2+)</name>
        <dbReference type="ChEBI" id="CHEBI:29105"/>
        <label>1</label>
    </ligand>
</feature>
<feature type="binding site" evidence="7">
    <location>
        <position position="696"/>
    </location>
    <ligand>
        <name>Zn(2+)</name>
        <dbReference type="ChEBI" id="CHEBI:29105"/>
        <label>1</label>
    </ligand>
</feature>
<dbReference type="OrthoDB" id="295473at2759"/>
<dbReference type="GO" id="GO:0007165">
    <property type="term" value="P:signal transduction"/>
    <property type="evidence" value="ECO:0007669"/>
    <property type="project" value="InterPro"/>
</dbReference>
<dbReference type="InterPro" id="IPR002073">
    <property type="entry name" value="PDEase_catalytic_dom"/>
</dbReference>
<keyword evidence="11" id="KW-1185">Reference proteome</keyword>
<dbReference type="InterPro" id="IPR023088">
    <property type="entry name" value="PDEase"/>
</dbReference>
<dbReference type="Pfam" id="PF01590">
    <property type="entry name" value="GAF"/>
    <property type="match status" value="2"/>
</dbReference>
<feature type="active site" description="Proton donor" evidence="5">
    <location>
        <position position="548"/>
    </location>
</feature>
<dbReference type="InterPro" id="IPR029016">
    <property type="entry name" value="GAF-like_dom_sf"/>
</dbReference>
<dbReference type="InterPro" id="IPR023174">
    <property type="entry name" value="PDEase_CS"/>
</dbReference>
<evidence type="ECO:0000256" key="2">
    <source>
        <dbReference type="ARBA" id="ARBA00022535"/>
    </source>
</evidence>
<evidence type="ECO:0000313" key="10">
    <source>
        <dbReference type="EnsemblMetazoa" id="XP_028513830.1"/>
    </source>
</evidence>
<dbReference type="InterPro" id="IPR003018">
    <property type="entry name" value="GAF"/>
</dbReference>
<dbReference type="CDD" id="cd00077">
    <property type="entry name" value="HDc"/>
    <property type="match status" value="1"/>
</dbReference>
<dbReference type="RefSeq" id="XP_028513829.1">
    <property type="nucleotide sequence ID" value="XM_028658028.1"/>
</dbReference>
<dbReference type="PROSITE" id="PS51845">
    <property type="entry name" value="PDEASE_I_2"/>
    <property type="match status" value="1"/>
</dbReference>
<feature type="binding site" evidence="7">
    <location>
        <position position="585"/>
    </location>
    <ligand>
        <name>Zn(2+)</name>
        <dbReference type="ChEBI" id="CHEBI:29105"/>
        <label>1</label>
    </ligand>
</feature>
<evidence type="ECO:0000256" key="5">
    <source>
        <dbReference type="PIRSR" id="PIRSR623088-1"/>
    </source>
</evidence>
<dbReference type="PROSITE" id="PS00126">
    <property type="entry name" value="PDEASE_I_1"/>
    <property type="match status" value="1"/>
</dbReference>
<dbReference type="InterPro" id="IPR036971">
    <property type="entry name" value="PDEase_catalytic_dom_sf"/>
</dbReference>
<feature type="binding site" evidence="6">
    <location>
        <position position="586"/>
    </location>
    <ligand>
        <name>AMP</name>
        <dbReference type="ChEBI" id="CHEBI:456215"/>
    </ligand>
</feature>
<dbReference type="PRINTS" id="PR00387">
    <property type="entry name" value="PDIESTERASE1"/>
</dbReference>
<dbReference type="KEGG" id="epa:110235559"/>
<evidence type="ECO:0000259" key="9">
    <source>
        <dbReference type="PROSITE" id="PS51845"/>
    </source>
</evidence>
<feature type="binding site" evidence="6">
    <location>
        <begin position="548"/>
        <end position="552"/>
    </location>
    <ligand>
        <name>AMP</name>
        <dbReference type="ChEBI" id="CHEBI:456215"/>
    </ligand>
</feature>
<sequence length="814" mass="93480">MSSPTRQVSVRRLPPLPNQAQIKPILKENGTSFEDGLLHKSRGRGLSEQQVKEYLSSNPNVLDELVVEIASREQLERWLIRKTHLGRLDPSSSEHVNVSLSRWKFCVHSDKRKMLQQLTKDINQQPQKARVMNELVKSIAAATHADRHSLYLVDKNGTDIFLYSESKPRCRTLCRQLIGKGSTVAAYVAESGESVFVKDILGDDRFPKGIGIEDSTAQSVLCQPIIQSDGILVGIVELVKSLGSTPFEKEDEEILNSYLVWGSIAIHHAEISKQIQKQKDLNSFLLNVVRSIFDEICTMDVVIEKIMAFAKKLVNADRCSLFMLDNKNNELYSNLFDEGDEDGTGFKFRNGREIRFSVSKGIAGYVASKGVILNIRDAYRDPRFNREVDMTTGYTTRNILCVPVRCKGSIIGVVQMVNSYRGFFSSEDAEAFEMFAGYCGLALHYSQIYNSLSRAQQKHQVALEVLSYHCSGQEKEVEETIMNSHLIQMPQEFKSWDFDIYQDDDTLTHYFVNMTREVFEICQVRVDFDTIVRFTIMVRKSYRNIPYHNWAHAFSVSHSIYVMLRKNDSIPNIEKLFLYIAGVIHDVDHRGKSNAFMLQSNTPLANLYTTSTMEWHHFHQGIFILERDGHNVFGNLNSSDYRKVLEGIQESILATDLATFFGNKNRLEKINQDNSFCWKNEEHRSLVRRLLMTACDLCASAKPWNIQKMAVKKVFEEFYIQGDEEKQRGVEPLPMMDRNRKKELPQNQVGFLKGIVKPCYATLDEIMPDMDCMIKNIDCNISQWEKIDTRQRSQAALLIPEEERIQRSLSFIDY</sequence>
<evidence type="ECO:0000313" key="11">
    <source>
        <dbReference type="Proteomes" id="UP000887567"/>
    </source>
</evidence>
<dbReference type="Gene3D" id="1.10.1300.10">
    <property type="entry name" value="3'5'-cyclic nucleotide phosphodiesterase, catalytic domain"/>
    <property type="match status" value="1"/>
</dbReference>
<dbReference type="Gene3D" id="3.30.450.40">
    <property type="match status" value="2"/>
</dbReference>
<proteinExistence type="inferred from homology"/>
<evidence type="ECO:0000256" key="1">
    <source>
        <dbReference type="ARBA" id="ARBA00007648"/>
    </source>
</evidence>
<dbReference type="SMART" id="SM00471">
    <property type="entry name" value="HDc"/>
    <property type="match status" value="1"/>
</dbReference>
<dbReference type="PANTHER" id="PTHR11347">
    <property type="entry name" value="CYCLIC NUCLEOTIDE PHOSPHODIESTERASE"/>
    <property type="match status" value="1"/>
</dbReference>
<dbReference type="FunFam" id="3.30.450.40:FF:000005">
    <property type="entry name" value="Phosphodiesterase"/>
    <property type="match status" value="1"/>
</dbReference>
<dbReference type="EnsemblMetazoa" id="XM_028658029.1">
    <property type="protein sequence ID" value="XP_028513830.1"/>
    <property type="gene ID" value="LOC110235559"/>
</dbReference>
<comment type="cofactor">
    <cofactor evidence="8">
        <name>a divalent metal cation</name>
        <dbReference type="ChEBI" id="CHEBI:60240"/>
    </cofactor>
    <text evidence="8">Binds 2 divalent metal cations per subunit. Site 1 may preferentially bind zinc ions, while site 2 has a preference for magnesium and/or manganese ions.</text>
</comment>
<dbReference type="SMART" id="SM00065">
    <property type="entry name" value="GAF"/>
    <property type="match status" value="2"/>
</dbReference>
<evidence type="ECO:0000256" key="3">
    <source>
        <dbReference type="ARBA" id="ARBA00022723"/>
    </source>
</evidence>
<evidence type="ECO:0000256" key="8">
    <source>
        <dbReference type="RuleBase" id="RU363067"/>
    </source>
</evidence>
<keyword evidence="3 7" id="KW-0479">Metal-binding</keyword>
<accession>A0A913YER8</accession>
<feature type="binding site" evidence="7">
    <location>
        <position position="586"/>
    </location>
    <ligand>
        <name>Zn(2+)</name>
        <dbReference type="ChEBI" id="CHEBI:29105"/>
        <label>2</label>
    </ligand>
</feature>
<dbReference type="Proteomes" id="UP000887567">
    <property type="component" value="Unplaced"/>
</dbReference>
<dbReference type="SUPFAM" id="SSF55781">
    <property type="entry name" value="GAF domain-like"/>
    <property type="match status" value="2"/>
</dbReference>
<dbReference type="RefSeq" id="XP_028513830.1">
    <property type="nucleotide sequence ID" value="XM_028658029.1"/>
</dbReference>
<comment type="similarity">
    <text evidence="1 8">Belongs to the cyclic nucleotide phosphodiesterase family.</text>
</comment>
<evidence type="ECO:0000256" key="6">
    <source>
        <dbReference type="PIRSR" id="PIRSR623088-2"/>
    </source>
</evidence>